<evidence type="ECO:0000256" key="1">
    <source>
        <dbReference type="SAM" id="MobiDB-lite"/>
    </source>
</evidence>
<dbReference type="EMBL" id="CADEAL010000110">
    <property type="protein sequence ID" value="CAB1414506.1"/>
    <property type="molecule type" value="Genomic_DNA"/>
</dbReference>
<accession>A0A9N7TL47</accession>
<evidence type="ECO:0000313" key="3">
    <source>
        <dbReference type="Proteomes" id="UP001153269"/>
    </source>
</evidence>
<dbReference type="AlphaFoldDB" id="A0A9N7TL47"/>
<reference evidence="2" key="1">
    <citation type="submission" date="2020-03" db="EMBL/GenBank/DDBJ databases">
        <authorList>
            <person name="Weist P."/>
        </authorList>
    </citation>
    <scope>NUCLEOTIDE SEQUENCE</scope>
</reference>
<feature type="region of interest" description="Disordered" evidence="1">
    <location>
        <begin position="1"/>
        <end position="34"/>
    </location>
</feature>
<feature type="compositionally biased region" description="Low complexity" evidence="1">
    <location>
        <begin position="1"/>
        <end position="17"/>
    </location>
</feature>
<comment type="caution">
    <text evidence="2">The sequence shown here is derived from an EMBL/GenBank/DDBJ whole genome shotgun (WGS) entry which is preliminary data.</text>
</comment>
<protein>
    <submittedName>
        <fullName evidence="2">Uncharacterized protein</fullName>
    </submittedName>
</protein>
<organism evidence="2 3">
    <name type="scientific">Pleuronectes platessa</name>
    <name type="common">European plaice</name>
    <dbReference type="NCBI Taxonomy" id="8262"/>
    <lineage>
        <taxon>Eukaryota</taxon>
        <taxon>Metazoa</taxon>
        <taxon>Chordata</taxon>
        <taxon>Craniata</taxon>
        <taxon>Vertebrata</taxon>
        <taxon>Euteleostomi</taxon>
        <taxon>Actinopterygii</taxon>
        <taxon>Neopterygii</taxon>
        <taxon>Teleostei</taxon>
        <taxon>Neoteleostei</taxon>
        <taxon>Acanthomorphata</taxon>
        <taxon>Carangaria</taxon>
        <taxon>Pleuronectiformes</taxon>
        <taxon>Pleuronectoidei</taxon>
        <taxon>Pleuronectidae</taxon>
        <taxon>Pleuronectes</taxon>
    </lineage>
</organism>
<proteinExistence type="predicted"/>
<name>A0A9N7TL47_PLEPL</name>
<dbReference type="Proteomes" id="UP001153269">
    <property type="component" value="Unassembled WGS sequence"/>
</dbReference>
<gene>
    <name evidence="2" type="ORF">PLEPLA_LOCUS2215</name>
</gene>
<sequence>MDMRVLSLSAARASPAPTRHHHSPPTTTTTTTCERLRSIDAARTLPRLSPLLCRVSIGYNRPLCATVSPHSRADEETQQCCPGKAPAFREKGNYHVSEREDATVPGSD</sequence>
<keyword evidence="3" id="KW-1185">Reference proteome</keyword>
<feature type="region of interest" description="Disordered" evidence="1">
    <location>
        <begin position="84"/>
        <end position="108"/>
    </location>
</feature>
<evidence type="ECO:0000313" key="2">
    <source>
        <dbReference type="EMBL" id="CAB1414506.1"/>
    </source>
</evidence>
<feature type="compositionally biased region" description="Basic and acidic residues" evidence="1">
    <location>
        <begin position="87"/>
        <end position="102"/>
    </location>
</feature>